<comment type="caution">
    <text evidence="3">The sequence shown here is derived from an EMBL/GenBank/DDBJ whole genome shotgun (WGS) entry which is preliminary data.</text>
</comment>
<dbReference type="PANTHER" id="PTHR43283">
    <property type="entry name" value="BETA-LACTAMASE-RELATED"/>
    <property type="match status" value="1"/>
</dbReference>
<protein>
    <submittedName>
        <fullName evidence="3">Serine hydrolase</fullName>
    </submittedName>
</protein>
<keyword evidence="3" id="KW-0378">Hydrolase</keyword>
<dbReference type="Gene3D" id="3.40.710.10">
    <property type="entry name" value="DD-peptidase/beta-lactamase superfamily"/>
    <property type="match status" value="1"/>
</dbReference>
<evidence type="ECO:0000259" key="2">
    <source>
        <dbReference type="Pfam" id="PF00144"/>
    </source>
</evidence>
<gene>
    <name evidence="3" type="ORF">AQPW35_08850</name>
</gene>
<dbReference type="EMBL" id="BJCL01000002">
    <property type="protein sequence ID" value="GCL61804.1"/>
    <property type="molecule type" value="Genomic_DNA"/>
</dbReference>
<name>A0A480AJJ0_9BURK</name>
<dbReference type="SUPFAM" id="SSF56601">
    <property type="entry name" value="beta-lactamase/transpeptidase-like"/>
    <property type="match status" value="1"/>
</dbReference>
<dbReference type="OrthoDB" id="8582986at2"/>
<keyword evidence="4" id="KW-1185">Reference proteome</keyword>
<dbReference type="AlphaFoldDB" id="A0A480AJJ0"/>
<accession>A0A480AJJ0</accession>
<evidence type="ECO:0000256" key="1">
    <source>
        <dbReference type="SAM" id="MobiDB-lite"/>
    </source>
</evidence>
<evidence type="ECO:0000313" key="4">
    <source>
        <dbReference type="Proteomes" id="UP000301751"/>
    </source>
</evidence>
<evidence type="ECO:0000313" key="3">
    <source>
        <dbReference type="EMBL" id="GCL61804.1"/>
    </source>
</evidence>
<dbReference type="InterPro" id="IPR050789">
    <property type="entry name" value="Diverse_Enzym_Activities"/>
</dbReference>
<dbReference type="GO" id="GO:0016787">
    <property type="term" value="F:hydrolase activity"/>
    <property type="evidence" value="ECO:0007669"/>
    <property type="project" value="UniProtKB-KW"/>
</dbReference>
<feature type="region of interest" description="Disordered" evidence="1">
    <location>
        <begin position="112"/>
        <end position="148"/>
    </location>
</feature>
<dbReference type="RefSeq" id="WP_137731572.1">
    <property type="nucleotide sequence ID" value="NZ_BJCL01000002.1"/>
</dbReference>
<sequence length="474" mass="50175">MPTPPPHQLRHLARWLALATVAGATTGCGSFRIDQAARTATGFASHVLCDEVYITGTTLQRALDDRIRPMPAMRAVGWALAVQADPAAQTLQVTLAGGFTSLARFSARDGCQVLADGDGSQPPPESPPDRPTPDLPPDPDGSTPVPATSPRLQAALARALPEPADAHRTRAVLVLHNGRIAGERYAAGFGPDTPMLGFSLSKSVTNALVGILVQQGRLDPVRPGVLPAWQNPADPRHAITLEHLLRQTSGLDLWQNNSGFDPSAQIMYTVQDKAAVAAAAPLAAPPGHRWAYADTHYSLLSRAVRDAVGGDAAAVRGFLQTALFGPLGMRHARMDIDSTGTGMGAAHVTASARDWARFGQLFLDDGVVAGQRLLPPGWVAWSTTPTSTPTRTTGYGAGWWTNRQSGNVPEWGVPWGLPSAPADAFFGRGFMGQFVVVVPSRRLVVVRLASSHERGDDIAETDRIVADILAATAD</sequence>
<dbReference type="PANTHER" id="PTHR43283:SF7">
    <property type="entry name" value="BETA-LACTAMASE-RELATED DOMAIN-CONTAINING PROTEIN"/>
    <property type="match status" value="1"/>
</dbReference>
<dbReference type="Proteomes" id="UP000301751">
    <property type="component" value="Unassembled WGS sequence"/>
</dbReference>
<organism evidence="3 4">
    <name type="scientific">Pseudaquabacterium pictum</name>
    <dbReference type="NCBI Taxonomy" id="2315236"/>
    <lineage>
        <taxon>Bacteria</taxon>
        <taxon>Pseudomonadati</taxon>
        <taxon>Pseudomonadota</taxon>
        <taxon>Betaproteobacteria</taxon>
        <taxon>Burkholderiales</taxon>
        <taxon>Sphaerotilaceae</taxon>
        <taxon>Pseudaquabacterium</taxon>
    </lineage>
</organism>
<reference evidence="4" key="1">
    <citation type="submission" date="2019-03" db="EMBL/GenBank/DDBJ databases">
        <title>Aquabacterium pictum sp.nov., the first bacteriochlorophyll a-containing freshwater bacterium in the genus Aquabacterium of the class Betaproteobacteria.</title>
        <authorList>
            <person name="Hirose S."/>
            <person name="Tank M."/>
            <person name="Hara E."/>
            <person name="Tamaki H."/>
            <person name="Takaichi S."/>
            <person name="Haruta S."/>
            <person name="Hanada S."/>
        </authorList>
    </citation>
    <scope>NUCLEOTIDE SEQUENCE [LARGE SCALE GENOMIC DNA]</scope>
    <source>
        <strain evidence="4">W35</strain>
    </source>
</reference>
<dbReference type="InterPro" id="IPR012338">
    <property type="entry name" value="Beta-lactam/transpept-like"/>
</dbReference>
<feature type="domain" description="Beta-lactamase-related" evidence="2">
    <location>
        <begin position="170"/>
        <end position="466"/>
    </location>
</feature>
<dbReference type="InterPro" id="IPR001466">
    <property type="entry name" value="Beta-lactam-related"/>
</dbReference>
<proteinExistence type="predicted"/>
<dbReference type="Pfam" id="PF00144">
    <property type="entry name" value="Beta-lactamase"/>
    <property type="match status" value="1"/>
</dbReference>